<keyword evidence="1" id="KW-0443">Lipid metabolism</keyword>
<keyword evidence="1" id="KW-0442">Lipid degradation</keyword>
<protein>
    <recommendedName>
        <fullName evidence="3">DUF676 domain-containing protein</fullName>
    </recommendedName>
</protein>
<proteinExistence type="predicted"/>
<keyword evidence="5" id="KW-1185">Reference proteome</keyword>
<gene>
    <name evidence="4" type="ORF">J8A68_001700</name>
</gene>
<evidence type="ECO:0000256" key="2">
    <source>
        <dbReference type="SAM" id="MobiDB-lite"/>
    </source>
</evidence>
<feature type="compositionally biased region" description="Polar residues" evidence="2">
    <location>
        <begin position="474"/>
        <end position="483"/>
    </location>
</feature>
<sequence>MSYGLPIALTPSVWYRDRDSLKLGEVNRYKITYTRQDPNITKIYLVLKNMESPAIRPMHLLNGPFILYTHVVPCNYDRRKPFIPEDPENNEVLFDNQLQPNQKFKATLCLNENSQLSEAGSSGEQKFQWEVDVVSQIAISRKSKISYDLMIGEDLTSIKKLGLGKLRGTLSRMSSFNSANSTISSRCVEDSGKVTQQEDMKHVIYNPQLDVTKLTTEEMWDNKPKDPQKPVHLVLITHGLFSNVTADMLYIKETLESSVKENILVRGYRWNAGFTERGIRKLGKNVALYVISLIESGPYTIDRISFIAHSLGGLVQFYAIKYIALHKGVDYFEKYGIQLENLIAMASPLLGILNEISFVISWVLDIGTLGRTGRELTLSKRIPTFGDVSVGGQKKSFKPLLETLPDDPLQTILSKFKHLTVYANAINDGIVPLRTSALLYLDYQALGEVSQLKRKEAIPEHPELEDPHHPVELNESTESVSEVQQDEDLDTQFTSAKAVADPAVPSKTGKNPPPGRMKDIYKELSKFYSSPKDDSRKPSRRQKRYAKFTLKGSDYNLFEDVLPEDAVSDSLSDPLASSSMSSNSTDFSEITVPPRASAIASAISVLICPVPSQEYIFNPDSRKNVIFHDKYYHFSNSPEEDPRASSKKIYNKLLNYLGDRKLQKQVKIANKLHSNKLTWRKVLVNLPPDAHTNIIVRRRFPNGYGWGVIDHLCENFFDCNGDEGDGGYDKNLRAKI</sequence>
<dbReference type="GeneID" id="73468501"/>
<dbReference type="AlphaFoldDB" id="A0A8J5UZ53"/>
<dbReference type="Pfam" id="PF05057">
    <property type="entry name" value="DUF676"/>
    <property type="match status" value="1"/>
</dbReference>
<dbReference type="GO" id="GO:0016042">
    <property type="term" value="P:lipid catabolic process"/>
    <property type="evidence" value="ECO:0007669"/>
    <property type="project" value="UniProtKB-KW"/>
</dbReference>
<feature type="compositionally biased region" description="Basic and acidic residues" evidence="2">
    <location>
        <begin position="460"/>
        <end position="472"/>
    </location>
</feature>
<organism evidence="4 5">
    <name type="scientific">[Candida] subhashii</name>
    <dbReference type="NCBI Taxonomy" id="561895"/>
    <lineage>
        <taxon>Eukaryota</taxon>
        <taxon>Fungi</taxon>
        <taxon>Dikarya</taxon>
        <taxon>Ascomycota</taxon>
        <taxon>Saccharomycotina</taxon>
        <taxon>Pichiomycetes</taxon>
        <taxon>Debaryomycetaceae</taxon>
        <taxon>Spathaspora</taxon>
    </lineage>
</organism>
<dbReference type="PIRSF" id="PIRSF005412">
    <property type="entry name" value="UCP005412_abhydr"/>
    <property type="match status" value="1"/>
</dbReference>
<evidence type="ECO:0000313" key="4">
    <source>
        <dbReference type="EMBL" id="KAG7664745.1"/>
    </source>
</evidence>
<dbReference type="PANTHER" id="PTHR12482">
    <property type="entry name" value="LIPASE ROG1-RELATED-RELATED"/>
    <property type="match status" value="1"/>
</dbReference>
<feature type="region of interest" description="Disordered" evidence="2">
    <location>
        <begin position="460"/>
        <end position="518"/>
    </location>
</feature>
<dbReference type="RefSeq" id="XP_049264977.1">
    <property type="nucleotide sequence ID" value="XM_049405378.1"/>
</dbReference>
<dbReference type="GO" id="GO:0047372">
    <property type="term" value="F:monoacylglycerol lipase activity"/>
    <property type="evidence" value="ECO:0007669"/>
    <property type="project" value="TreeGrafter"/>
</dbReference>
<evidence type="ECO:0000259" key="3">
    <source>
        <dbReference type="Pfam" id="PF05057"/>
    </source>
</evidence>
<dbReference type="Proteomes" id="UP000694255">
    <property type="component" value="Unassembled WGS sequence"/>
</dbReference>
<dbReference type="PANTHER" id="PTHR12482:SF62">
    <property type="entry name" value="LIPASE ROG1-RELATED"/>
    <property type="match status" value="1"/>
</dbReference>
<dbReference type="InterPro" id="IPR016445">
    <property type="entry name" value="Rog1_fam"/>
</dbReference>
<reference evidence="4 5" key="1">
    <citation type="journal article" date="2021" name="DNA Res.">
        <title>Genome analysis of Candida subhashii reveals its hybrid nature and dual mitochondrial genome conformations.</title>
        <authorList>
            <person name="Mixao V."/>
            <person name="Hegedusova E."/>
            <person name="Saus E."/>
            <person name="Pryszcz L.P."/>
            <person name="Cillingova A."/>
            <person name="Nosek J."/>
            <person name="Gabaldon T."/>
        </authorList>
    </citation>
    <scope>NUCLEOTIDE SEQUENCE [LARGE SCALE GENOMIC DNA]</scope>
    <source>
        <strain evidence="4 5">CBS 10753</strain>
    </source>
</reference>
<feature type="domain" description="DUF676" evidence="3">
    <location>
        <begin position="228"/>
        <end position="435"/>
    </location>
</feature>
<comment type="caution">
    <text evidence="4">The sequence shown here is derived from an EMBL/GenBank/DDBJ whole genome shotgun (WGS) entry which is preliminary data.</text>
</comment>
<evidence type="ECO:0000313" key="5">
    <source>
        <dbReference type="Proteomes" id="UP000694255"/>
    </source>
</evidence>
<dbReference type="InterPro" id="IPR007751">
    <property type="entry name" value="DUF676_lipase-like"/>
</dbReference>
<dbReference type="EMBL" id="JAGSYN010000065">
    <property type="protein sequence ID" value="KAG7664745.1"/>
    <property type="molecule type" value="Genomic_DNA"/>
</dbReference>
<evidence type="ECO:0000256" key="1">
    <source>
        <dbReference type="ARBA" id="ARBA00022963"/>
    </source>
</evidence>
<dbReference type="InterPro" id="IPR044294">
    <property type="entry name" value="Lipase-like"/>
</dbReference>
<accession>A0A8J5UZ53</accession>
<dbReference type="OrthoDB" id="5368485at2759"/>
<name>A0A8J5UZ53_9ASCO</name>